<keyword evidence="6" id="KW-0698">rRNA processing</keyword>
<dbReference type="Gene3D" id="3.40.50.150">
    <property type="entry name" value="Vaccinia Virus protein VP39"/>
    <property type="match status" value="1"/>
</dbReference>
<keyword evidence="5" id="KW-0963">Cytoplasm</keyword>
<feature type="binding site" evidence="14">
    <location>
        <position position="333"/>
    </location>
    <ligand>
        <name>S-adenosyl-L-methionine</name>
        <dbReference type="ChEBI" id="CHEBI:59789"/>
    </ligand>
</feature>
<comment type="similarity">
    <text evidence="3 14">Belongs to the class I-like SAM-binding methyltransferase superfamily. RsmB/NOP family.</text>
</comment>
<dbReference type="PROSITE" id="PS01153">
    <property type="entry name" value="NOL1_NOP2_SUN"/>
    <property type="match status" value="1"/>
</dbReference>
<dbReference type="NCBIfam" id="NF008149">
    <property type="entry name" value="PRK10901.1"/>
    <property type="match status" value="1"/>
</dbReference>
<dbReference type="PANTHER" id="PTHR22807:SF61">
    <property type="entry name" value="NOL1_NOP2_SUN FAMILY PROTEIN _ ANTITERMINATION NUSB DOMAIN-CONTAINING PROTEIN"/>
    <property type="match status" value="1"/>
</dbReference>
<keyword evidence="10 14" id="KW-0694">RNA-binding</keyword>
<dbReference type="HOGENOM" id="CLU_005316_0_4_6"/>
<feature type="binding site" evidence="14">
    <location>
        <position position="290"/>
    </location>
    <ligand>
        <name>S-adenosyl-L-methionine</name>
        <dbReference type="ChEBI" id="CHEBI:59789"/>
    </ligand>
</feature>
<dbReference type="Gene3D" id="1.10.940.10">
    <property type="entry name" value="NusB-like"/>
    <property type="match status" value="1"/>
</dbReference>
<comment type="function">
    <text evidence="1">Specifically methylates the cytosine at position 967 (m5C967) of 16S rRNA.</text>
</comment>
<organism evidence="16 17">
    <name type="scientific">Succinatimonas hippei (strain DSM 22608 / JCM 16073 / KCTC 15190 / YIT 12066)</name>
    <dbReference type="NCBI Taxonomy" id="762983"/>
    <lineage>
        <taxon>Bacteria</taxon>
        <taxon>Pseudomonadati</taxon>
        <taxon>Pseudomonadota</taxon>
        <taxon>Gammaproteobacteria</taxon>
        <taxon>Aeromonadales</taxon>
        <taxon>Succinivibrionaceae</taxon>
        <taxon>Succinatimonas</taxon>
    </lineage>
</organism>
<dbReference type="PRINTS" id="PR02008">
    <property type="entry name" value="RCMTFAMILY"/>
</dbReference>
<keyword evidence="17" id="KW-1185">Reference proteome</keyword>
<dbReference type="EMBL" id="AEVO01000006">
    <property type="protein sequence ID" value="EFY08044.1"/>
    <property type="molecule type" value="Genomic_DNA"/>
</dbReference>
<dbReference type="GO" id="GO:0005829">
    <property type="term" value="C:cytosol"/>
    <property type="evidence" value="ECO:0007669"/>
    <property type="project" value="TreeGrafter"/>
</dbReference>
<evidence type="ECO:0000313" key="17">
    <source>
        <dbReference type="Proteomes" id="UP000018458"/>
    </source>
</evidence>
<dbReference type="Gene3D" id="3.30.70.1170">
    <property type="entry name" value="Sun protein, domain 3"/>
    <property type="match status" value="1"/>
</dbReference>
<keyword evidence="8 14" id="KW-0808">Transferase</keyword>
<dbReference type="GO" id="GO:0006355">
    <property type="term" value="P:regulation of DNA-templated transcription"/>
    <property type="evidence" value="ECO:0007669"/>
    <property type="project" value="InterPro"/>
</dbReference>
<feature type="binding site" evidence="14">
    <location>
        <begin position="267"/>
        <end position="273"/>
    </location>
    <ligand>
        <name>S-adenosyl-L-methionine</name>
        <dbReference type="ChEBI" id="CHEBI:59789"/>
    </ligand>
</feature>
<feature type="domain" description="SAM-dependent MTase RsmB/NOP-type" evidence="15">
    <location>
        <begin position="177"/>
        <end position="442"/>
    </location>
</feature>
<protein>
    <recommendedName>
        <fullName evidence="4">16S rRNA (cytosine(967)-C(5))-methyltransferase</fullName>
        <ecNumber evidence="4">2.1.1.176</ecNumber>
    </recommendedName>
    <alternativeName>
        <fullName evidence="11">16S rRNA m5C967 methyltransferase</fullName>
    </alternativeName>
    <alternativeName>
        <fullName evidence="12">rRNA (cytosine-C(5)-)-methyltransferase RsmB</fullName>
    </alternativeName>
</protein>
<dbReference type="Pfam" id="PF01029">
    <property type="entry name" value="NusB"/>
    <property type="match status" value="1"/>
</dbReference>
<feature type="active site" description="Nucleophile" evidence="14">
    <location>
        <position position="386"/>
    </location>
</feature>
<evidence type="ECO:0000256" key="5">
    <source>
        <dbReference type="ARBA" id="ARBA00022490"/>
    </source>
</evidence>
<evidence type="ECO:0000256" key="1">
    <source>
        <dbReference type="ARBA" id="ARBA00002724"/>
    </source>
</evidence>
<dbReference type="InterPro" id="IPR049560">
    <property type="entry name" value="MeTrfase_RsmB-F_NOP2_cat"/>
</dbReference>
<dbReference type="InterPro" id="IPR004573">
    <property type="entry name" value="rRNA_ssu_MeTfrase_B"/>
</dbReference>
<keyword evidence="9 14" id="KW-0949">S-adenosyl-L-methionine</keyword>
<dbReference type="EC" id="2.1.1.176" evidence="4"/>
<gene>
    <name evidence="16" type="primary">sun</name>
    <name evidence="16" type="ORF">HMPREF9444_00095</name>
</gene>
<dbReference type="AlphaFoldDB" id="E8LHD6"/>
<proteinExistence type="inferred from homology"/>
<comment type="caution">
    <text evidence="16">The sequence shown here is derived from an EMBL/GenBank/DDBJ whole genome shotgun (WGS) entry which is preliminary data.</text>
</comment>
<dbReference type="Pfam" id="PF01189">
    <property type="entry name" value="Methyltr_RsmB-F"/>
    <property type="match status" value="1"/>
</dbReference>
<dbReference type="GO" id="GO:0009383">
    <property type="term" value="F:rRNA (cytosine-C5-)-methyltransferase activity"/>
    <property type="evidence" value="ECO:0007669"/>
    <property type="project" value="TreeGrafter"/>
</dbReference>
<evidence type="ECO:0000256" key="6">
    <source>
        <dbReference type="ARBA" id="ARBA00022552"/>
    </source>
</evidence>
<evidence type="ECO:0000259" key="15">
    <source>
        <dbReference type="PROSITE" id="PS51686"/>
    </source>
</evidence>
<name>E8LHD6_SUCHY</name>
<comment type="subcellular location">
    <subcellularLocation>
        <location evidence="2">Cytoplasm</location>
    </subcellularLocation>
</comment>
<dbReference type="InterPro" id="IPR035926">
    <property type="entry name" value="NusB-like_sf"/>
</dbReference>
<feature type="binding site" evidence="14">
    <location>
        <position position="316"/>
    </location>
    <ligand>
        <name>S-adenosyl-L-methionine</name>
        <dbReference type="ChEBI" id="CHEBI:59789"/>
    </ligand>
</feature>
<evidence type="ECO:0000313" key="16">
    <source>
        <dbReference type="EMBL" id="EFY08044.1"/>
    </source>
</evidence>
<evidence type="ECO:0000256" key="13">
    <source>
        <dbReference type="ARBA" id="ARBA00047283"/>
    </source>
</evidence>
<evidence type="ECO:0000256" key="12">
    <source>
        <dbReference type="ARBA" id="ARBA00031088"/>
    </source>
</evidence>
<dbReference type="InterPro" id="IPR054728">
    <property type="entry name" value="RsmB-like_ferredoxin"/>
</dbReference>
<dbReference type="eggNOG" id="COG0144">
    <property type="taxonomic scope" value="Bacteria"/>
</dbReference>
<dbReference type="NCBIfam" id="NF011494">
    <property type="entry name" value="PRK14902.1"/>
    <property type="match status" value="1"/>
</dbReference>
<evidence type="ECO:0000256" key="7">
    <source>
        <dbReference type="ARBA" id="ARBA00022603"/>
    </source>
</evidence>
<dbReference type="NCBIfam" id="TIGR00563">
    <property type="entry name" value="rsmB"/>
    <property type="match status" value="1"/>
</dbReference>
<evidence type="ECO:0000256" key="3">
    <source>
        <dbReference type="ARBA" id="ARBA00007494"/>
    </source>
</evidence>
<dbReference type="Proteomes" id="UP000018458">
    <property type="component" value="Unassembled WGS sequence"/>
</dbReference>
<dbReference type="InterPro" id="IPR029063">
    <property type="entry name" value="SAM-dependent_MTases_sf"/>
</dbReference>
<dbReference type="GO" id="GO:0070475">
    <property type="term" value="P:rRNA base methylation"/>
    <property type="evidence" value="ECO:0007669"/>
    <property type="project" value="TreeGrafter"/>
</dbReference>
<dbReference type="Pfam" id="PF22458">
    <property type="entry name" value="RsmF-B_ferredox"/>
    <property type="match status" value="1"/>
</dbReference>
<dbReference type="PROSITE" id="PS51686">
    <property type="entry name" value="SAM_MT_RSMB_NOP"/>
    <property type="match status" value="1"/>
</dbReference>
<evidence type="ECO:0000256" key="8">
    <source>
        <dbReference type="ARBA" id="ARBA00022679"/>
    </source>
</evidence>
<sequence length="443" mass="49126">MSKFYKPRNNGKQAVIGQGSQSRAAAAKILAGVETGLSLSDLMPRFTAELDLRDRALVSEIVHGTLRHRRLLNLSLHPLLDHKLSSKYREVNTLLLSAIYQIVFMRTPPHAVVASTVGACALCKCQSFTGMVNAVLRRFLREGAHLQHSTEEAIEFSFPDWLYNKIKNAYGDKTKAILKASNEHAPMWLRVENSKIGTDDYLVLLEKCDIFAVRTPFCSSALQLEEPVITEKLPLFKRGRVSVQDLAAQLAAPLLDLKPQMRVLDTCSAPGGKSAHILDLEPTVELTALDSDEKRLASAKENLARLQRNAVFKMLDAQDLSSLEGEFDRILVDAPCSGTGVIRRHPDIKWLRREGDIANLTAIQAKILDSAFSKLKKGGILLYTTCSILPEENSEQIEAFLSRHADAKLLPFNIFGQSGGTFQHLPGDDDADGFFYARMIKNS</sequence>
<dbReference type="GO" id="GO:0003723">
    <property type="term" value="F:RNA binding"/>
    <property type="evidence" value="ECO:0007669"/>
    <property type="project" value="UniProtKB-UniRule"/>
</dbReference>
<evidence type="ECO:0000256" key="10">
    <source>
        <dbReference type="ARBA" id="ARBA00022884"/>
    </source>
</evidence>
<dbReference type="PANTHER" id="PTHR22807">
    <property type="entry name" value="NOP2 YEAST -RELATED NOL1/NOP2/FMU SUN DOMAIN-CONTAINING"/>
    <property type="match status" value="1"/>
</dbReference>
<evidence type="ECO:0000256" key="14">
    <source>
        <dbReference type="PROSITE-ProRule" id="PRU01023"/>
    </source>
</evidence>
<dbReference type="OrthoDB" id="9810297at2"/>
<accession>E8LHD6</accession>
<dbReference type="CDD" id="cd02440">
    <property type="entry name" value="AdoMet_MTases"/>
    <property type="match status" value="1"/>
</dbReference>
<evidence type="ECO:0000256" key="9">
    <source>
        <dbReference type="ARBA" id="ARBA00022691"/>
    </source>
</evidence>
<dbReference type="InterPro" id="IPR023267">
    <property type="entry name" value="RCMT"/>
</dbReference>
<dbReference type="SUPFAM" id="SSF53335">
    <property type="entry name" value="S-adenosyl-L-methionine-dependent methyltransferases"/>
    <property type="match status" value="1"/>
</dbReference>
<dbReference type="RefSeq" id="WP_009142324.1">
    <property type="nucleotide sequence ID" value="NZ_GL830944.1"/>
</dbReference>
<evidence type="ECO:0000256" key="2">
    <source>
        <dbReference type="ARBA" id="ARBA00004496"/>
    </source>
</evidence>
<evidence type="ECO:0000256" key="11">
    <source>
        <dbReference type="ARBA" id="ARBA00030399"/>
    </source>
</evidence>
<reference evidence="16 17" key="1">
    <citation type="submission" date="2011-01" db="EMBL/GenBank/DDBJ databases">
        <authorList>
            <person name="Weinstock G."/>
            <person name="Sodergren E."/>
            <person name="Clifton S."/>
            <person name="Fulton L."/>
            <person name="Fulton B."/>
            <person name="Courtney L."/>
            <person name="Fronick C."/>
            <person name="Harrison M."/>
            <person name="Strong C."/>
            <person name="Farmer C."/>
            <person name="Delahaunty K."/>
            <person name="Markovic C."/>
            <person name="Hall O."/>
            <person name="Minx P."/>
            <person name="Tomlinson C."/>
            <person name="Mitreva M."/>
            <person name="Hou S."/>
            <person name="Chen J."/>
            <person name="Wollam A."/>
            <person name="Pepin K.H."/>
            <person name="Johnson M."/>
            <person name="Bhonagiri V."/>
            <person name="Zhang X."/>
            <person name="Suruliraj S."/>
            <person name="Warren W."/>
            <person name="Chinwalla A."/>
            <person name="Mardis E.R."/>
            <person name="Wilson R.K."/>
        </authorList>
    </citation>
    <scope>NUCLEOTIDE SEQUENCE [LARGE SCALE GENOMIC DNA]</scope>
    <source>
        <strain evidence="17">DSM 22608 / JCM 16073 / KCTC 15190 / YIT 12066</strain>
    </source>
</reference>
<keyword evidence="7 14" id="KW-0489">Methyltransferase</keyword>
<dbReference type="InterPro" id="IPR001678">
    <property type="entry name" value="MeTrfase_RsmB-F_NOP2_dom"/>
</dbReference>
<dbReference type="FunFam" id="3.40.50.150:FF:000022">
    <property type="entry name" value="Ribosomal RNA small subunit methyltransferase B"/>
    <property type="match status" value="1"/>
</dbReference>
<dbReference type="InterPro" id="IPR006027">
    <property type="entry name" value="NusB_RsmB_TIM44"/>
</dbReference>
<dbReference type="STRING" id="762983.HMPREF9444_00095"/>
<dbReference type="SUPFAM" id="SSF48013">
    <property type="entry name" value="NusB-like"/>
    <property type="match status" value="1"/>
</dbReference>
<evidence type="ECO:0000256" key="4">
    <source>
        <dbReference type="ARBA" id="ARBA00012140"/>
    </source>
</evidence>
<dbReference type="InterPro" id="IPR018314">
    <property type="entry name" value="RsmB/NOL1/NOP2-like_CS"/>
</dbReference>
<comment type="catalytic activity">
    <reaction evidence="13">
        <text>cytidine(967) in 16S rRNA + S-adenosyl-L-methionine = 5-methylcytidine(967) in 16S rRNA + S-adenosyl-L-homocysteine + H(+)</text>
        <dbReference type="Rhea" id="RHEA:42748"/>
        <dbReference type="Rhea" id="RHEA-COMP:10219"/>
        <dbReference type="Rhea" id="RHEA-COMP:10220"/>
        <dbReference type="ChEBI" id="CHEBI:15378"/>
        <dbReference type="ChEBI" id="CHEBI:57856"/>
        <dbReference type="ChEBI" id="CHEBI:59789"/>
        <dbReference type="ChEBI" id="CHEBI:74483"/>
        <dbReference type="ChEBI" id="CHEBI:82748"/>
        <dbReference type="EC" id="2.1.1.176"/>
    </reaction>
</comment>